<feature type="transmembrane region" description="Helical" evidence="5">
    <location>
        <begin position="15"/>
        <end position="33"/>
    </location>
</feature>
<dbReference type="PANTHER" id="PTHR37422:SF13">
    <property type="entry name" value="LIPOPOLYSACCHARIDE BIOSYNTHESIS PROTEIN PA4999-RELATED"/>
    <property type="match status" value="1"/>
</dbReference>
<organism evidence="7 8">
    <name type="scientific">Kribbella soli</name>
    <dbReference type="NCBI Taxonomy" id="1124743"/>
    <lineage>
        <taxon>Bacteria</taxon>
        <taxon>Bacillati</taxon>
        <taxon>Actinomycetota</taxon>
        <taxon>Actinomycetes</taxon>
        <taxon>Propionibacteriales</taxon>
        <taxon>Kribbellaceae</taxon>
        <taxon>Kribbella</taxon>
    </lineage>
</organism>
<dbReference type="RefSeq" id="WP_131341551.1">
    <property type="nucleotide sequence ID" value="NZ_SJJZ01000003.1"/>
</dbReference>
<feature type="transmembrane region" description="Helical" evidence="5">
    <location>
        <begin position="424"/>
        <end position="442"/>
    </location>
</feature>
<evidence type="ECO:0000313" key="8">
    <source>
        <dbReference type="Proteomes" id="UP000292346"/>
    </source>
</evidence>
<accession>A0A4R0H8K2</accession>
<evidence type="ECO:0000313" key="7">
    <source>
        <dbReference type="EMBL" id="TCC05270.1"/>
    </source>
</evidence>
<feature type="transmembrane region" description="Helical" evidence="5">
    <location>
        <begin position="354"/>
        <end position="375"/>
    </location>
</feature>
<evidence type="ECO:0000256" key="1">
    <source>
        <dbReference type="ARBA" id="ARBA00004141"/>
    </source>
</evidence>
<keyword evidence="8" id="KW-1185">Reference proteome</keyword>
<protein>
    <recommendedName>
        <fullName evidence="6">O-antigen ligase-related domain-containing protein</fullName>
    </recommendedName>
</protein>
<evidence type="ECO:0000256" key="5">
    <source>
        <dbReference type="SAM" id="Phobius"/>
    </source>
</evidence>
<evidence type="ECO:0000256" key="4">
    <source>
        <dbReference type="ARBA" id="ARBA00023136"/>
    </source>
</evidence>
<proteinExistence type="predicted"/>
<name>A0A4R0H8K2_9ACTN</name>
<dbReference type="GO" id="GO:0016020">
    <property type="term" value="C:membrane"/>
    <property type="evidence" value="ECO:0007669"/>
    <property type="project" value="UniProtKB-SubCell"/>
</dbReference>
<dbReference type="Proteomes" id="UP000292346">
    <property type="component" value="Unassembled WGS sequence"/>
</dbReference>
<feature type="transmembrane region" description="Helical" evidence="5">
    <location>
        <begin position="109"/>
        <end position="130"/>
    </location>
</feature>
<dbReference type="EMBL" id="SJJZ01000003">
    <property type="protein sequence ID" value="TCC05270.1"/>
    <property type="molecule type" value="Genomic_DNA"/>
</dbReference>
<evidence type="ECO:0000256" key="2">
    <source>
        <dbReference type="ARBA" id="ARBA00022692"/>
    </source>
</evidence>
<dbReference type="InterPro" id="IPR051533">
    <property type="entry name" value="WaaL-like"/>
</dbReference>
<feature type="transmembrane region" description="Helical" evidence="5">
    <location>
        <begin position="175"/>
        <end position="192"/>
    </location>
</feature>
<keyword evidence="3 5" id="KW-1133">Transmembrane helix</keyword>
<feature type="transmembrane region" description="Helical" evidence="5">
    <location>
        <begin position="243"/>
        <end position="263"/>
    </location>
</feature>
<feature type="transmembrane region" description="Helical" evidence="5">
    <location>
        <begin position="142"/>
        <end position="163"/>
    </location>
</feature>
<keyword evidence="4 5" id="KW-0472">Membrane</keyword>
<evidence type="ECO:0000256" key="3">
    <source>
        <dbReference type="ARBA" id="ARBA00022989"/>
    </source>
</evidence>
<dbReference type="InterPro" id="IPR007016">
    <property type="entry name" value="O-antigen_ligase-rel_domated"/>
</dbReference>
<dbReference type="Pfam" id="PF04932">
    <property type="entry name" value="Wzy_C"/>
    <property type="match status" value="1"/>
</dbReference>
<sequence>MSSALRRTGVQPGRLFDLYGRLLGPLLAGYLLFDRAFAYVHLPGSPLFVAEMMLGLGSVAALTATRRFLLPVSNEPVLAWLAAFALWGLIRTVPGLATYQLDAVRDAALWYYCLFAFFVTAALATSPDLLDRLIDQLARLTPWLLLWLPLGLLLTPVAAAPHVPFSPVSVLSHKAGSTAIAALLALGSMWLLPGTRSPRNRAGWSIVAFLVLALVATQNRGGLLGAVAGMAVGLAFMRHRFGLVARAVLVVGVGLSVATLLSVQAPVTGLQGRAFSASQLVANVVSLGGKESPGNLGGTVEGREQLWSRILDKQIADGHLADGSGFGQNLATEVGVYDEGKDTLRSPHNSHLHIVARLGVAGLSLWIALWVAWYWQLIGSCRRLARDGLHTRRQLAVLSMMVTTSVLVSCFFDPQLEGPQVAALLWTAFGIGVAVSTARPWFGRT</sequence>
<feature type="transmembrane region" description="Helical" evidence="5">
    <location>
        <begin position="77"/>
        <end position="97"/>
    </location>
</feature>
<comment type="subcellular location">
    <subcellularLocation>
        <location evidence="1">Membrane</location>
        <topology evidence="1">Multi-pass membrane protein</topology>
    </subcellularLocation>
</comment>
<feature type="domain" description="O-antigen ligase-related" evidence="6">
    <location>
        <begin position="207"/>
        <end position="367"/>
    </location>
</feature>
<reference evidence="7 8" key="1">
    <citation type="submission" date="2019-02" db="EMBL/GenBank/DDBJ databases">
        <title>Kribbella capetownensis sp. nov. and Kribbella speibonae sp. nov., isolated from soil.</title>
        <authorList>
            <person name="Curtis S.M."/>
            <person name="Norton I."/>
            <person name="Everest G.J."/>
            <person name="Meyers P.R."/>
        </authorList>
    </citation>
    <scope>NUCLEOTIDE SEQUENCE [LARGE SCALE GENOMIC DNA]</scope>
    <source>
        <strain evidence="7 8">KCTC 29219</strain>
    </source>
</reference>
<dbReference type="PANTHER" id="PTHR37422">
    <property type="entry name" value="TEICHURONIC ACID BIOSYNTHESIS PROTEIN TUAE"/>
    <property type="match status" value="1"/>
</dbReference>
<dbReference type="AlphaFoldDB" id="A0A4R0H8K2"/>
<feature type="transmembrane region" description="Helical" evidence="5">
    <location>
        <begin position="395"/>
        <end position="412"/>
    </location>
</feature>
<gene>
    <name evidence="7" type="ORF">E0H45_24865</name>
</gene>
<feature type="transmembrane region" description="Helical" evidence="5">
    <location>
        <begin position="204"/>
        <end position="237"/>
    </location>
</feature>
<dbReference type="OrthoDB" id="185849at2"/>
<keyword evidence="2 5" id="KW-0812">Transmembrane</keyword>
<comment type="caution">
    <text evidence="7">The sequence shown here is derived from an EMBL/GenBank/DDBJ whole genome shotgun (WGS) entry which is preliminary data.</text>
</comment>
<feature type="transmembrane region" description="Helical" evidence="5">
    <location>
        <begin position="45"/>
        <end position="65"/>
    </location>
</feature>
<evidence type="ECO:0000259" key="6">
    <source>
        <dbReference type="Pfam" id="PF04932"/>
    </source>
</evidence>